<dbReference type="GO" id="GO:0005737">
    <property type="term" value="C:cytoplasm"/>
    <property type="evidence" value="ECO:0007669"/>
    <property type="project" value="UniProtKB-SubCell"/>
</dbReference>
<dbReference type="RefSeq" id="WP_135764709.1">
    <property type="nucleotide sequence ID" value="NZ_RQHV01000050.1"/>
</dbReference>
<accession>A0A4R9LMR4</accession>
<dbReference type="GO" id="GO:0042026">
    <property type="term" value="P:protein refolding"/>
    <property type="evidence" value="ECO:0007669"/>
    <property type="project" value="UniProtKB-ARBA"/>
</dbReference>
<evidence type="ECO:0000256" key="6">
    <source>
        <dbReference type="ARBA" id="ARBA00023186"/>
    </source>
</evidence>
<dbReference type="Proteomes" id="UP000298264">
    <property type="component" value="Unassembled WGS sequence"/>
</dbReference>
<comment type="subcellular location">
    <subcellularLocation>
        <location evidence="2">Cytoplasm</location>
    </subcellularLocation>
</comment>
<dbReference type="AlphaFoldDB" id="A0A4R9LMR4"/>
<comment type="catalytic activity">
    <reaction evidence="1 9 10">
        <text>[protein]-peptidylproline (omega=180) = [protein]-peptidylproline (omega=0)</text>
        <dbReference type="Rhea" id="RHEA:16237"/>
        <dbReference type="Rhea" id="RHEA-COMP:10747"/>
        <dbReference type="Rhea" id="RHEA-COMP:10748"/>
        <dbReference type="ChEBI" id="CHEBI:83833"/>
        <dbReference type="ChEBI" id="CHEBI:83834"/>
        <dbReference type="EC" id="5.2.1.8"/>
    </reaction>
</comment>
<dbReference type="PANTHER" id="PTHR47861">
    <property type="entry name" value="FKBP-TYPE PEPTIDYL-PROLYL CIS-TRANS ISOMERASE SLYD"/>
    <property type="match status" value="1"/>
</dbReference>
<comment type="function">
    <text evidence="8">Also involved in hydrogenase metallocenter assembly, probably by participating in the nickel insertion step. This function in hydrogenase biosynthesis requires chaperone activity and the presence of the metal-binding domain, but not PPIase activity.</text>
</comment>
<dbReference type="EMBL" id="RQHV01000050">
    <property type="protein sequence ID" value="TGN09862.1"/>
    <property type="molecule type" value="Genomic_DNA"/>
</dbReference>
<feature type="domain" description="PPIase FKBP-type" evidence="11">
    <location>
        <begin position="10"/>
        <end position="102"/>
    </location>
</feature>
<protein>
    <recommendedName>
        <fullName evidence="10">Peptidyl-prolyl cis-trans isomerase</fullName>
        <ecNumber evidence="10">5.2.1.8</ecNumber>
    </recommendedName>
</protein>
<comment type="similarity">
    <text evidence="3 10">Belongs to the FKBP-type PPIase family.</text>
</comment>
<dbReference type="PANTHER" id="PTHR47861:SF3">
    <property type="entry name" value="FKBP-TYPE PEPTIDYL-PROLYL CIS-TRANS ISOMERASE SLYD"/>
    <property type="match status" value="1"/>
</dbReference>
<sequence>MNMSNSISKGKVVGFSYHLTNSQGATLDKSDEPLLYLHGSGNIIPGLENELEGLVSGDSKKVVVSPENGYGTYDEKLVFQVPKSELPPEAELEIGMEFQTDSADGPMVLYLHEVRETDVILNGNHPLAGETLHFDVIIQSIREATKEELKHGHVHGPGGHHHH</sequence>
<keyword evidence="5 9" id="KW-0697">Rotamase</keyword>
<dbReference type="Gene3D" id="3.10.50.40">
    <property type="match status" value="1"/>
</dbReference>
<evidence type="ECO:0000256" key="1">
    <source>
        <dbReference type="ARBA" id="ARBA00000971"/>
    </source>
</evidence>
<evidence type="ECO:0000256" key="8">
    <source>
        <dbReference type="ARBA" id="ARBA00037071"/>
    </source>
</evidence>
<organism evidence="12 13">
    <name type="scientific">Leptospira ilyithenensis</name>
    <dbReference type="NCBI Taxonomy" id="2484901"/>
    <lineage>
        <taxon>Bacteria</taxon>
        <taxon>Pseudomonadati</taxon>
        <taxon>Spirochaetota</taxon>
        <taxon>Spirochaetia</taxon>
        <taxon>Leptospirales</taxon>
        <taxon>Leptospiraceae</taxon>
        <taxon>Leptospira</taxon>
    </lineage>
</organism>
<evidence type="ECO:0000256" key="9">
    <source>
        <dbReference type="PROSITE-ProRule" id="PRU00277"/>
    </source>
</evidence>
<dbReference type="SUPFAM" id="SSF54534">
    <property type="entry name" value="FKBP-like"/>
    <property type="match status" value="1"/>
</dbReference>
<proteinExistence type="inferred from homology"/>
<keyword evidence="7 9" id="KW-0413">Isomerase</keyword>
<evidence type="ECO:0000256" key="5">
    <source>
        <dbReference type="ARBA" id="ARBA00023110"/>
    </source>
</evidence>
<dbReference type="OrthoDB" id="9808891at2"/>
<dbReference type="Pfam" id="PF00254">
    <property type="entry name" value="FKBP_C"/>
    <property type="match status" value="1"/>
</dbReference>
<dbReference type="InterPro" id="IPR046357">
    <property type="entry name" value="PPIase_dom_sf"/>
</dbReference>
<keyword evidence="4" id="KW-0963">Cytoplasm</keyword>
<keyword evidence="6" id="KW-0143">Chaperone</keyword>
<evidence type="ECO:0000256" key="3">
    <source>
        <dbReference type="ARBA" id="ARBA00006577"/>
    </source>
</evidence>
<evidence type="ECO:0000256" key="7">
    <source>
        <dbReference type="ARBA" id="ARBA00023235"/>
    </source>
</evidence>
<reference evidence="12" key="1">
    <citation type="journal article" date="2019" name="PLoS Negl. Trop. Dis.">
        <title>Revisiting the worldwide diversity of Leptospira species in the environment.</title>
        <authorList>
            <person name="Vincent A.T."/>
            <person name="Schiettekatte O."/>
            <person name="Bourhy P."/>
            <person name="Veyrier F.J."/>
            <person name="Picardeau M."/>
        </authorList>
    </citation>
    <scope>NUCLEOTIDE SEQUENCE [LARGE SCALE GENOMIC DNA]</scope>
    <source>
        <strain evidence="12">201400974</strain>
    </source>
</reference>
<dbReference type="PROSITE" id="PS50059">
    <property type="entry name" value="FKBP_PPIASE"/>
    <property type="match status" value="1"/>
</dbReference>
<evidence type="ECO:0000256" key="10">
    <source>
        <dbReference type="RuleBase" id="RU003915"/>
    </source>
</evidence>
<dbReference type="InterPro" id="IPR001179">
    <property type="entry name" value="PPIase_FKBP_dom"/>
</dbReference>
<evidence type="ECO:0000256" key="4">
    <source>
        <dbReference type="ARBA" id="ARBA00022490"/>
    </source>
</evidence>
<evidence type="ECO:0000259" key="11">
    <source>
        <dbReference type="PROSITE" id="PS50059"/>
    </source>
</evidence>
<name>A0A4R9LMR4_9LEPT</name>
<keyword evidence="13" id="KW-1185">Reference proteome</keyword>
<dbReference type="GO" id="GO:0003755">
    <property type="term" value="F:peptidyl-prolyl cis-trans isomerase activity"/>
    <property type="evidence" value="ECO:0007669"/>
    <property type="project" value="UniProtKB-UniRule"/>
</dbReference>
<comment type="caution">
    <text evidence="12">The sequence shown here is derived from an EMBL/GenBank/DDBJ whole genome shotgun (WGS) entry which is preliminary data.</text>
</comment>
<evidence type="ECO:0000256" key="2">
    <source>
        <dbReference type="ARBA" id="ARBA00004496"/>
    </source>
</evidence>
<gene>
    <name evidence="12" type="ORF">EHS11_11740</name>
</gene>
<evidence type="ECO:0000313" key="13">
    <source>
        <dbReference type="Proteomes" id="UP000298264"/>
    </source>
</evidence>
<evidence type="ECO:0000313" key="12">
    <source>
        <dbReference type="EMBL" id="TGN09862.1"/>
    </source>
</evidence>
<dbReference type="EC" id="5.2.1.8" evidence="10"/>